<reference evidence="5 6" key="1">
    <citation type="submission" date="2019-01" db="EMBL/GenBank/DDBJ databases">
        <authorList>
            <person name="Ferrante I. M."/>
        </authorList>
    </citation>
    <scope>NUCLEOTIDE SEQUENCE [LARGE SCALE GENOMIC DNA]</scope>
    <source>
        <strain evidence="5 6">B856</strain>
    </source>
</reference>
<protein>
    <submittedName>
        <fullName evidence="5">Uncharacterized protein</fullName>
    </submittedName>
</protein>
<evidence type="ECO:0000313" key="6">
    <source>
        <dbReference type="Proteomes" id="UP000291116"/>
    </source>
</evidence>
<dbReference type="Gene3D" id="3.80.10.10">
    <property type="entry name" value="Ribonuclease Inhibitor"/>
    <property type="match status" value="2"/>
</dbReference>
<dbReference type="Pfam" id="PF13516">
    <property type="entry name" value="LRR_6"/>
    <property type="match status" value="2"/>
</dbReference>
<evidence type="ECO:0000256" key="2">
    <source>
        <dbReference type="ARBA" id="ARBA00022490"/>
    </source>
</evidence>
<evidence type="ECO:0000313" key="5">
    <source>
        <dbReference type="EMBL" id="VEU35010.1"/>
    </source>
</evidence>
<organism evidence="5 6">
    <name type="scientific">Pseudo-nitzschia multistriata</name>
    <dbReference type="NCBI Taxonomy" id="183589"/>
    <lineage>
        <taxon>Eukaryota</taxon>
        <taxon>Sar</taxon>
        <taxon>Stramenopiles</taxon>
        <taxon>Ochrophyta</taxon>
        <taxon>Bacillariophyta</taxon>
        <taxon>Bacillariophyceae</taxon>
        <taxon>Bacillariophycidae</taxon>
        <taxon>Bacillariales</taxon>
        <taxon>Bacillariaceae</taxon>
        <taxon>Pseudo-nitzschia</taxon>
    </lineage>
</organism>
<keyword evidence="6" id="KW-1185">Reference proteome</keyword>
<dbReference type="EMBL" id="CAACVS010000046">
    <property type="protein sequence ID" value="VEU35010.1"/>
    <property type="molecule type" value="Genomic_DNA"/>
</dbReference>
<dbReference type="SMART" id="SM00368">
    <property type="entry name" value="LRR_RI"/>
    <property type="match status" value="2"/>
</dbReference>
<dbReference type="GO" id="GO:0051694">
    <property type="term" value="P:pointed-end actin filament capping"/>
    <property type="evidence" value="ECO:0007669"/>
    <property type="project" value="InterPro"/>
</dbReference>
<gene>
    <name evidence="5" type="ORF">PSNMU_V1.4_AUG-EV-PASAV3_0017320</name>
</gene>
<keyword evidence="3" id="KW-0206">Cytoskeleton</keyword>
<sequence length="540" mass="60113">MNRASFTRRNEKAKKTPSVGRLSFRKINAINLPFGGGSFRSKKIKKGKKPSMIDIFAETTNDQNSQAHAQMSEKAKGTRLAPSSVNPDKEDWGLLYELACQYDRLKLQEIEELKNPDTNAGKQKKEETKTTVPGNKRKSMKKEKSIKNALKGIFGGTNFTANGSFLNEAFFDQYLIESPEFSSVTFDFSNKSGLYRRFNRKDEEQKNISRKFAAALLKHPKAPKITHLHMSNALLPDAFLEALSDECLGSTSGGLPMLQVLNLESNVLRKDGIDALAKCIADPKVWPRLQVLKLENQKKDITYEAEEVLGSAILESSSLVVIGLHVKGGIPKQQIENTIASNVDKLRQARRKHASKTGTLKARKRNDMEQFFDTIASNTDPSIVEVDLTGDLKFLGLKAAERTKTGASFKTNTTVTKVKMVKLKLDDDFAEAFGDALATNTTLETVVLDSNSFSGKGMKALLKGLGTNTSIGNFQVRHQSKTLPSSDEEIIPELLSENKTVIKLGIDVRNPLIKTKLDRKTNENRDHQRKLRVAARKQKK</sequence>
<feature type="compositionally biased region" description="Basic residues" evidence="4">
    <location>
        <begin position="527"/>
        <end position="540"/>
    </location>
</feature>
<evidence type="ECO:0000256" key="1">
    <source>
        <dbReference type="ARBA" id="ARBA00004245"/>
    </source>
</evidence>
<dbReference type="GO" id="GO:0005856">
    <property type="term" value="C:cytoskeleton"/>
    <property type="evidence" value="ECO:0007669"/>
    <property type="project" value="UniProtKB-SubCell"/>
</dbReference>
<feature type="region of interest" description="Disordered" evidence="4">
    <location>
        <begin position="114"/>
        <end position="142"/>
    </location>
</feature>
<dbReference type="GO" id="GO:0005523">
    <property type="term" value="F:tropomyosin binding"/>
    <property type="evidence" value="ECO:0007669"/>
    <property type="project" value="InterPro"/>
</dbReference>
<dbReference type="InterPro" id="IPR004934">
    <property type="entry name" value="TMOD"/>
</dbReference>
<dbReference type="GO" id="GO:0007015">
    <property type="term" value="P:actin filament organization"/>
    <property type="evidence" value="ECO:0007669"/>
    <property type="project" value="TreeGrafter"/>
</dbReference>
<accession>A0A448YZ27</accession>
<feature type="region of interest" description="Disordered" evidence="4">
    <location>
        <begin position="519"/>
        <end position="540"/>
    </location>
</feature>
<evidence type="ECO:0000256" key="3">
    <source>
        <dbReference type="ARBA" id="ARBA00023212"/>
    </source>
</evidence>
<keyword evidence="2" id="KW-0963">Cytoplasm</keyword>
<dbReference type="InterPro" id="IPR001611">
    <property type="entry name" value="Leu-rich_rpt"/>
</dbReference>
<name>A0A448YZ27_9STRA</name>
<evidence type="ECO:0000256" key="4">
    <source>
        <dbReference type="SAM" id="MobiDB-lite"/>
    </source>
</evidence>
<proteinExistence type="predicted"/>
<dbReference type="Proteomes" id="UP000291116">
    <property type="component" value="Unassembled WGS sequence"/>
</dbReference>
<dbReference type="SUPFAM" id="SSF52047">
    <property type="entry name" value="RNI-like"/>
    <property type="match status" value="1"/>
</dbReference>
<feature type="region of interest" description="Disordered" evidence="4">
    <location>
        <begin position="61"/>
        <end position="84"/>
    </location>
</feature>
<dbReference type="AlphaFoldDB" id="A0A448YZ27"/>
<dbReference type="InterPro" id="IPR032675">
    <property type="entry name" value="LRR_dom_sf"/>
</dbReference>
<dbReference type="OrthoDB" id="427001at2759"/>
<dbReference type="PANTHER" id="PTHR10901">
    <property type="entry name" value="TROPOMODULIN"/>
    <property type="match status" value="1"/>
</dbReference>
<comment type="subcellular location">
    <subcellularLocation>
        <location evidence="1">Cytoplasm</location>
        <location evidence="1">Cytoskeleton</location>
    </subcellularLocation>
</comment>
<dbReference type="PANTHER" id="PTHR10901:SF6">
    <property type="entry name" value="TROPOMODULIN, ISOFORM N"/>
    <property type="match status" value="1"/>
</dbReference>